<dbReference type="SUPFAM" id="SSF55781">
    <property type="entry name" value="GAF domain-like"/>
    <property type="match status" value="1"/>
</dbReference>
<dbReference type="AlphaFoldDB" id="A0AAJ1IHL9"/>
<dbReference type="Pfam" id="PF02518">
    <property type="entry name" value="HATPase_c"/>
    <property type="match status" value="1"/>
</dbReference>
<dbReference type="InterPro" id="IPR011495">
    <property type="entry name" value="Sig_transdc_His_kin_sub2_dim/P"/>
</dbReference>
<dbReference type="SUPFAM" id="SSF52172">
    <property type="entry name" value="CheY-like"/>
    <property type="match status" value="1"/>
</dbReference>
<dbReference type="SUPFAM" id="SSF55874">
    <property type="entry name" value="ATPase domain of HSP90 chaperone/DNA topoisomerase II/histidine kinase"/>
    <property type="match status" value="1"/>
</dbReference>
<protein>
    <submittedName>
        <fullName evidence="6">Histidine kinase dimerization/phosphoacceptor domain -containing protein</fullName>
    </submittedName>
</protein>
<dbReference type="GO" id="GO:0016301">
    <property type="term" value="F:kinase activity"/>
    <property type="evidence" value="ECO:0007669"/>
    <property type="project" value="UniProtKB-KW"/>
</dbReference>
<comment type="caution">
    <text evidence="6">The sequence shown here is derived from an EMBL/GenBank/DDBJ whole genome shotgun (WGS) entry which is preliminary data.</text>
</comment>
<dbReference type="SUPFAM" id="SSF55785">
    <property type="entry name" value="PYP-like sensor domain (PAS domain)"/>
    <property type="match status" value="1"/>
</dbReference>
<dbReference type="InterPro" id="IPR036890">
    <property type="entry name" value="HATPase_C_sf"/>
</dbReference>
<dbReference type="EMBL" id="JAQQAL010000024">
    <property type="protein sequence ID" value="MDC7227400.1"/>
    <property type="molecule type" value="Genomic_DNA"/>
</dbReference>
<feature type="domain" description="PAS" evidence="4">
    <location>
        <begin position="329"/>
        <end position="403"/>
    </location>
</feature>
<dbReference type="InterPro" id="IPR029016">
    <property type="entry name" value="GAF-like_dom_sf"/>
</dbReference>
<dbReference type="NCBIfam" id="TIGR00229">
    <property type="entry name" value="sensory_box"/>
    <property type="match status" value="1"/>
</dbReference>
<evidence type="ECO:0000256" key="1">
    <source>
        <dbReference type="PROSITE-ProRule" id="PRU00169"/>
    </source>
</evidence>
<dbReference type="Gene3D" id="3.30.565.10">
    <property type="entry name" value="Histidine kinase-like ATPase, C-terminal domain"/>
    <property type="match status" value="1"/>
</dbReference>
<dbReference type="Gene3D" id="3.40.50.2300">
    <property type="match status" value="1"/>
</dbReference>
<dbReference type="CDD" id="cd00130">
    <property type="entry name" value="PAS"/>
    <property type="match status" value="1"/>
</dbReference>
<evidence type="ECO:0000313" key="7">
    <source>
        <dbReference type="Proteomes" id="UP001221217"/>
    </source>
</evidence>
<dbReference type="InterPro" id="IPR003594">
    <property type="entry name" value="HATPase_dom"/>
</dbReference>
<dbReference type="Pfam" id="PF08447">
    <property type="entry name" value="PAS_3"/>
    <property type="match status" value="1"/>
</dbReference>
<dbReference type="InterPro" id="IPR011006">
    <property type="entry name" value="CheY-like_superfamily"/>
</dbReference>
<keyword evidence="6" id="KW-0808">Transferase</keyword>
<proteinExistence type="predicted"/>
<evidence type="ECO:0000259" key="4">
    <source>
        <dbReference type="PROSITE" id="PS50112"/>
    </source>
</evidence>
<dbReference type="InterPro" id="IPR013655">
    <property type="entry name" value="PAS_fold_3"/>
</dbReference>
<reference evidence="6 7" key="1">
    <citation type="submission" date="2022-12" db="EMBL/GenBank/DDBJ databases">
        <title>Metagenome assembled genome from gulf of manar.</title>
        <authorList>
            <person name="Kohli P."/>
            <person name="Pk S."/>
            <person name="Venkata Ramana C."/>
            <person name="Sasikala C."/>
        </authorList>
    </citation>
    <scope>NUCLEOTIDE SEQUENCE [LARGE SCALE GENOMIC DNA]</scope>
    <source>
        <strain evidence="6">JB008</strain>
    </source>
</reference>
<dbReference type="PROSITE" id="PS50112">
    <property type="entry name" value="PAS"/>
    <property type="match status" value="1"/>
</dbReference>
<evidence type="ECO:0000259" key="5">
    <source>
        <dbReference type="PROSITE" id="PS50113"/>
    </source>
</evidence>
<dbReference type="InterPro" id="IPR000014">
    <property type="entry name" value="PAS"/>
</dbReference>
<dbReference type="PROSITE" id="PS50110">
    <property type="entry name" value="RESPONSE_REGULATORY"/>
    <property type="match status" value="1"/>
</dbReference>
<accession>A0AAJ1IHL9</accession>
<gene>
    <name evidence="6" type="ORF">PQJ61_11615</name>
</gene>
<evidence type="ECO:0000313" key="6">
    <source>
        <dbReference type="EMBL" id="MDC7227400.1"/>
    </source>
</evidence>
<dbReference type="Proteomes" id="UP001221217">
    <property type="component" value="Unassembled WGS sequence"/>
</dbReference>
<dbReference type="PANTHER" id="PTHR43065:SF23">
    <property type="entry name" value="SENSOR HISTIDINE KINASE PDTAS"/>
    <property type="match status" value="1"/>
</dbReference>
<dbReference type="InterPro" id="IPR000700">
    <property type="entry name" value="PAS-assoc_C"/>
</dbReference>
<evidence type="ECO:0000259" key="3">
    <source>
        <dbReference type="PROSITE" id="PS50110"/>
    </source>
</evidence>
<feature type="domain" description="Histidine kinase" evidence="2">
    <location>
        <begin position="470"/>
        <end position="663"/>
    </location>
</feature>
<dbReference type="InterPro" id="IPR005467">
    <property type="entry name" value="His_kinase_dom"/>
</dbReference>
<sequence>MNQTSGYRYSAIIIEKDDIVATEIISHLKEYRFRTVQIESVDEAVKLLKNQDRTGAYSTYFIILNITAATDEALQSILRFNIPVIAVTEQENFQKAVNSLNQGAASYILTPLTDPVLIDSAIENCLRISRGNRQSRLYTLHLEEELKRKTEENERKNYLLQNFNKNLERMTSASNREEGPKNLTDLGPDILNDFGAHLQASGGSIYIRENSGLRLAHTIETKHVPDFLPFPLNEKSPFRMVLETGKSMLVNNIESEKELSTSGWSGYKDSSFMIFPIPGHHGNIEGILSLHNKVKPPFIGEDKEMGQLMSSFYAEVNKTVTSIEALHLSETRYKNLAENSAAVIFSFSIEADAFDYVNDAFVDLTGYGRQHLIGSGFIDMVKLLQIPEKEDFISQFESLVTGRSSGNGIEYRIVTATGRTKWLFQQSVVITNSEGFTVSIDGILTEITEQKEAEEKLKTLVNQKDLLLSEINHRVKNNLQVISSFINLQSGLENEESNRKSLQKIKNRITSMALVHDNIYDTNLMPSIDVKNYIISLIQHYRDQKIADENIEIELDIESITLDLDRAVLCGLLMNEALSNIFNHAFDEGERGKVAISFKNREYKYEIRIFDSGRGFHPDDITLSTAEGLGLDIMKNLITQLDGSISFVNNQGTIILIKFPVQNTKIREELL</sequence>
<dbReference type="SMART" id="SM00387">
    <property type="entry name" value="HATPase_c"/>
    <property type="match status" value="1"/>
</dbReference>
<dbReference type="Pfam" id="PF07568">
    <property type="entry name" value="HisKA_2"/>
    <property type="match status" value="1"/>
</dbReference>
<dbReference type="PROSITE" id="PS50109">
    <property type="entry name" value="HIS_KIN"/>
    <property type="match status" value="1"/>
</dbReference>
<organism evidence="6 7">
    <name type="scientific">Candidatus Thalassospirochaeta sargassi</name>
    <dbReference type="NCBI Taxonomy" id="3119039"/>
    <lineage>
        <taxon>Bacteria</taxon>
        <taxon>Pseudomonadati</taxon>
        <taxon>Spirochaetota</taxon>
        <taxon>Spirochaetia</taxon>
        <taxon>Spirochaetales</taxon>
        <taxon>Spirochaetaceae</taxon>
        <taxon>Candidatus Thalassospirochaeta</taxon>
    </lineage>
</organism>
<feature type="domain" description="Response regulatory" evidence="3">
    <location>
        <begin position="10"/>
        <end position="125"/>
    </location>
</feature>
<dbReference type="InterPro" id="IPR035965">
    <property type="entry name" value="PAS-like_dom_sf"/>
</dbReference>
<evidence type="ECO:0000259" key="2">
    <source>
        <dbReference type="PROSITE" id="PS50109"/>
    </source>
</evidence>
<dbReference type="Gene3D" id="3.30.450.40">
    <property type="match status" value="1"/>
</dbReference>
<dbReference type="InterPro" id="IPR001789">
    <property type="entry name" value="Sig_transdc_resp-reg_receiver"/>
</dbReference>
<feature type="domain" description="PAC" evidence="5">
    <location>
        <begin position="407"/>
        <end position="459"/>
    </location>
</feature>
<dbReference type="PANTHER" id="PTHR43065">
    <property type="entry name" value="SENSOR HISTIDINE KINASE"/>
    <property type="match status" value="1"/>
</dbReference>
<dbReference type="Gene3D" id="3.30.450.20">
    <property type="entry name" value="PAS domain"/>
    <property type="match status" value="1"/>
</dbReference>
<comment type="caution">
    <text evidence="1">Lacks conserved residue(s) required for the propagation of feature annotation.</text>
</comment>
<keyword evidence="6" id="KW-0418">Kinase</keyword>
<dbReference type="PROSITE" id="PS50113">
    <property type="entry name" value="PAC"/>
    <property type="match status" value="1"/>
</dbReference>
<name>A0AAJ1IHL9_9SPIO</name>
<dbReference type="GO" id="GO:0000160">
    <property type="term" value="P:phosphorelay signal transduction system"/>
    <property type="evidence" value="ECO:0007669"/>
    <property type="project" value="InterPro"/>
</dbReference>